<protein>
    <submittedName>
        <fullName evidence="1">Uncharacterized protein</fullName>
    </submittedName>
</protein>
<dbReference type="EMBL" id="VBQZ03000018">
    <property type="protein sequence ID" value="MXQ83725.1"/>
    <property type="molecule type" value="Genomic_DNA"/>
</dbReference>
<dbReference type="AlphaFoldDB" id="A0A6B0R1N3"/>
<dbReference type="Proteomes" id="UP000322234">
    <property type="component" value="Unassembled WGS sequence"/>
</dbReference>
<reference evidence="1" key="1">
    <citation type="submission" date="2019-10" db="EMBL/GenBank/DDBJ databases">
        <title>The sequence and de novo assembly of the wild yak genome.</title>
        <authorList>
            <person name="Liu Y."/>
        </authorList>
    </citation>
    <scope>NUCLEOTIDE SEQUENCE [LARGE SCALE GENOMIC DNA]</scope>
    <source>
        <strain evidence="1">WY2019</strain>
    </source>
</reference>
<keyword evidence="2" id="KW-1185">Reference proteome</keyword>
<comment type="caution">
    <text evidence="1">The sequence shown here is derived from an EMBL/GenBank/DDBJ whole genome shotgun (WGS) entry which is preliminary data.</text>
</comment>
<evidence type="ECO:0000313" key="1">
    <source>
        <dbReference type="EMBL" id="MXQ83725.1"/>
    </source>
</evidence>
<evidence type="ECO:0000313" key="2">
    <source>
        <dbReference type="Proteomes" id="UP000322234"/>
    </source>
</evidence>
<sequence length="116" mass="13836">MKRKQRYVVMSQTRNNFLYFFDFSLLSTLNIESKLALLFRRYTSEIHSKKINKECNSDTAESNVKIEAAFKSFIFCGRILHNQRKNFLFIAFNWFFWQRAPKAQEDESELDGEASD</sequence>
<gene>
    <name evidence="1" type="ORF">E5288_WYG002418</name>
</gene>
<proteinExistence type="predicted"/>
<organism evidence="1 2">
    <name type="scientific">Bos mutus</name>
    <name type="common">wild yak</name>
    <dbReference type="NCBI Taxonomy" id="72004"/>
    <lineage>
        <taxon>Eukaryota</taxon>
        <taxon>Metazoa</taxon>
        <taxon>Chordata</taxon>
        <taxon>Craniata</taxon>
        <taxon>Vertebrata</taxon>
        <taxon>Euteleostomi</taxon>
        <taxon>Mammalia</taxon>
        <taxon>Eutheria</taxon>
        <taxon>Laurasiatheria</taxon>
        <taxon>Artiodactyla</taxon>
        <taxon>Ruminantia</taxon>
        <taxon>Pecora</taxon>
        <taxon>Bovidae</taxon>
        <taxon>Bovinae</taxon>
        <taxon>Bos</taxon>
    </lineage>
</organism>
<name>A0A6B0R1N3_9CETA</name>
<accession>A0A6B0R1N3</accession>